<keyword evidence="2" id="KW-1185">Reference proteome</keyword>
<proteinExistence type="predicted"/>
<dbReference type="RefSeq" id="XP_033240005.1">
    <property type="nucleotide sequence ID" value="XM_033384114.1"/>
</dbReference>
<dbReference type="InParanoid" id="A0A6I8W9E6"/>
<dbReference type="ExpressionAtlas" id="A0A6I8W9E6">
    <property type="expression patterns" value="baseline"/>
</dbReference>
<reference evidence="3" key="1">
    <citation type="submission" date="2025-08" db="UniProtKB">
        <authorList>
            <consortium name="RefSeq"/>
        </authorList>
    </citation>
    <scope>IDENTIFICATION</scope>
    <source>
        <strain evidence="3">MV-25-SWS-2005</strain>
        <tissue evidence="3">Whole body</tissue>
    </source>
</reference>
<keyword evidence="3" id="KW-0378">Hydrolase</keyword>
<keyword evidence="3" id="KW-0347">Helicase</keyword>
<dbReference type="GO" id="GO:0004386">
    <property type="term" value="F:helicase activity"/>
    <property type="evidence" value="ECO:0007669"/>
    <property type="project" value="UniProtKB-KW"/>
</dbReference>
<keyword evidence="3" id="KW-0547">Nucleotide-binding</keyword>
<keyword evidence="3" id="KW-0067">ATP-binding</keyword>
<protein>
    <submittedName>
        <fullName evidence="3">Probable RNA helicase armi isoform X1</fullName>
    </submittedName>
</protein>
<feature type="compositionally biased region" description="Basic and acidic residues" evidence="1">
    <location>
        <begin position="11"/>
        <end position="23"/>
    </location>
</feature>
<gene>
    <name evidence="3" type="primary">LOC117183216</name>
</gene>
<evidence type="ECO:0000313" key="2">
    <source>
        <dbReference type="Proteomes" id="UP000001819"/>
    </source>
</evidence>
<organism evidence="2 3">
    <name type="scientific">Drosophila pseudoobscura pseudoobscura</name>
    <name type="common">Fruit fly</name>
    <dbReference type="NCBI Taxonomy" id="46245"/>
    <lineage>
        <taxon>Eukaryota</taxon>
        <taxon>Metazoa</taxon>
        <taxon>Ecdysozoa</taxon>
        <taxon>Arthropoda</taxon>
        <taxon>Hexapoda</taxon>
        <taxon>Insecta</taxon>
        <taxon>Pterygota</taxon>
        <taxon>Neoptera</taxon>
        <taxon>Endopterygota</taxon>
        <taxon>Diptera</taxon>
        <taxon>Brachycera</taxon>
        <taxon>Muscomorpha</taxon>
        <taxon>Ephydroidea</taxon>
        <taxon>Drosophilidae</taxon>
        <taxon>Drosophila</taxon>
        <taxon>Sophophora</taxon>
    </lineage>
</organism>
<feature type="region of interest" description="Disordered" evidence="1">
    <location>
        <begin position="1"/>
        <end position="23"/>
    </location>
</feature>
<dbReference type="AlphaFoldDB" id="A0A6I8W9E6"/>
<dbReference type="KEGG" id="dpo:117183216"/>
<dbReference type="Proteomes" id="UP000001819">
    <property type="component" value="Chromosome X"/>
</dbReference>
<name>A0A6I8W9E6_DROPS</name>
<evidence type="ECO:0000256" key="1">
    <source>
        <dbReference type="SAM" id="MobiDB-lite"/>
    </source>
</evidence>
<sequence length="191" mass="21640">MHNIKSNLDMDNSKGKEPDDKSCFSRQGVITSLRNNGGTIDMYITFDGQASKHISAAYQLDVGRRGRVFGVQEGGKGLPEAELGRTSHRINVPFIPFQMLRDMEELKLKDSTYFKTQKRIIHGMVIERQKSTIELLTSSGRQKYELENVQMTFVPKKGDWVILKCAVQLDDGYVDKQGEILELLKVFPARG</sequence>
<feature type="compositionally biased region" description="Polar residues" evidence="1">
    <location>
        <begin position="1"/>
        <end position="10"/>
    </location>
</feature>
<evidence type="ECO:0000313" key="3">
    <source>
        <dbReference type="RefSeq" id="XP_033240005.1"/>
    </source>
</evidence>
<accession>A0A6I8W9E6</accession>